<evidence type="ECO:0000259" key="11">
    <source>
        <dbReference type="PROSITE" id="PS51285"/>
    </source>
</evidence>
<reference evidence="12 13" key="1">
    <citation type="submission" date="2017-03" db="EMBL/GenBank/DDBJ databases">
        <title>Genome Survey of Euroglyphus maynei.</title>
        <authorList>
            <person name="Arlian L.G."/>
            <person name="Morgan M.S."/>
            <person name="Rider S.D."/>
        </authorList>
    </citation>
    <scope>NUCLEOTIDE SEQUENCE [LARGE SCALE GENOMIC DNA]</scope>
    <source>
        <strain evidence="12">Arlian Lab</strain>
        <tissue evidence="12">Whole body</tissue>
    </source>
</reference>
<gene>
    <name evidence="12" type="ORF">BLA29_006604</name>
</gene>
<evidence type="ECO:0000313" key="12">
    <source>
        <dbReference type="EMBL" id="OTF70190.1"/>
    </source>
</evidence>
<comment type="catalytic activity">
    <reaction evidence="9">
        <text>L-seryl-[protein] + ATP = O-phospho-L-seryl-[protein] + ADP + H(+)</text>
        <dbReference type="Rhea" id="RHEA:17989"/>
        <dbReference type="Rhea" id="RHEA-COMP:9863"/>
        <dbReference type="Rhea" id="RHEA-COMP:11604"/>
        <dbReference type="ChEBI" id="CHEBI:15378"/>
        <dbReference type="ChEBI" id="CHEBI:29999"/>
        <dbReference type="ChEBI" id="CHEBI:30616"/>
        <dbReference type="ChEBI" id="CHEBI:83421"/>
        <dbReference type="ChEBI" id="CHEBI:456216"/>
        <dbReference type="EC" id="2.7.11.1"/>
    </reaction>
</comment>
<keyword evidence="5" id="KW-0547">Nucleotide-binding</keyword>
<dbReference type="GO" id="GO:0005856">
    <property type="term" value="C:cytoskeleton"/>
    <property type="evidence" value="ECO:0007669"/>
    <property type="project" value="TreeGrafter"/>
</dbReference>
<evidence type="ECO:0000256" key="4">
    <source>
        <dbReference type="ARBA" id="ARBA00022679"/>
    </source>
</evidence>
<dbReference type="Gene3D" id="1.10.510.10">
    <property type="entry name" value="Transferase(Phosphotransferase) domain 1"/>
    <property type="match status" value="1"/>
</dbReference>
<keyword evidence="3" id="KW-0597">Phosphoprotein</keyword>
<sequence>SNLVTDRYSRYKNIQNFKEHPWFTGVEWDQIRYQTPPYHPQFSGPDDTSNFDISDIKPLNSPTAAMKTNKDIYVELSFVGFTATLPKIITQIQTNHHIEDEIETILKNNDKKIHAEKEGNDDDDYDDEDRQQQQLSLENRLKTIQQEYGEMSQLLAEVKKEKNTLSNKLRIKEGELDEHIEKNSQLRQQLRNHEKIKRQHLEEISSLQAELETQKIMRKQGMTISDVFYF</sequence>
<evidence type="ECO:0000256" key="3">
    <source>
        <dbReference type="ARBA" id="ARBA00022553"/>
    </source>
</evidence>
<evidence type="ECO:0000256" key="8">
    <source>
        <dbReference type="ARBA" id="ARBA00047899"/>
    </source>
</evidence>
<dbReference type="Gene3D" id="3.30.200.20">
    <property type="entry name" value="Phosphorylase Kinase, domain 1"/>
    <property type="match status" value="1"/>
</dbReference>
<evidence type="ECO:0000313" key="13">
    <source>
        <dbReference type="Proteomes" id="UP000194236"/>
    </source>
</evidence>
<feature type="domain" description="AGC-kinase C-terminal" evidence="11">
    <location>
        <begin position="24"/>
        <end position="93"/>
    </location>
</feature>
<evidence type="ECO:0000256" key="1">
    <source>
        <dbReference type="ARBA" id="ARBA00012513"/>
    </source>
</evidence>
<dbReference type="GO" id="GO:0005737">
    <property type="term" value="C:cytoplasm"/>
    <property type="evidence" value="ECO:0007669"/>
    <property type="project" value="TreeGrafter"/>
</dbReference>
<evidence type="ECO:0000256" key="5">
    <source>
        <dbReference type="ARBA" id="ARBA00022741"/>
    </source>
</evidence>
<keyword evidence="7" id="KW-0067">ATP-binding</keyword>
<keyword evidence="4" id="KW-0808">Transferase</keyword>
<feature type="coiled-coil region" evidence="10">
    <location>
        <begin position="141"/>
        <end position="217"/>
    </location>
</feature>
<dbReference type="AlphaFoldDB" id="A0A1Y3AP26"/>
<evidence type="ECO:0000256" key="2">
    <source>
        <dbReference type="ARBA" id="ARBA00022527"/>
    </source>
</evidence>
<proteinExistence type="predicted"/>
<dbReference type="Proteomes" id="UP000194236">
    <property type="component" value="Unassembled WGS sequence"/>
</dbReference>
<dbReference type="GO" id="GO:0005524">
    <property type="term" value="F:ATP binding"/>
    <property type="evidence" value="ECO:0007669"/>
    <property type="project" value="UniProtKB-KW"/>
</dbReference>
<dbReference type="GO" id="GO:0004674">
    <property type="term" value="F:protein serine/threonine kinase activity"/>
    <property type="evidence" value="ECO:0007669"/>
    <property type="project" value="UniProtKB-KW"/>
</dbReference>
<feature type="non-terminal residue" evidence="12">
    <location>
        <position position="1"/>
    </location>
</feature>
<dbReference type="GO" id="GO:0031032">
    <property type="term" value="P:actomyosin structure organization"/>
    <property type="evidence" value="ECO:0007669"/>
    <property type="project" value="TreeGrafter"/>
</dbReference>
<accession>A0A1Y3AP26</accession>
<dbReference type="PANTHER" id="PTHR22988">
    <property type="entry name" value="MYOTONIC DYSTROPHY S/T KINASE-RELATED"/>
    <property type="match status" value="1"/>
</dbReference>
<keyword evidence="2" id="KW-0723">Serine/threonine-protein kinase</keyword>
<comment type="caution">
    <text evidence="12">The sequence shown here is derived from an EMBL/GenBank/DDBJ whole genome shotgun (WGS) entry which is preliminary data.</text>
</comment>
<dbReference type="InterPro" id="IPR050839">
    <property type="entry name" value="Rho-assoc_Ser/Thr_Kinase"/>
</dbReference>
<dbReference type="PROSITE" id="PS51285">
    <property type="entry name" value="AGC_KINASE_CTER"/>
    <property type="match status" value="1"/>
</dbReference>
<protein>
    <recommendedName>
        <fullName evidence="1">non-specific serine/threonine protein kinase</fullName>
        <ecNumber evidence="1">2.7.11.1</ecNumber>
    </recommendedName>
</protein>
<keyword evidence="13" id="KW-1185">Reference proteome</keyword>
<dbReference type="EMBL" id="MUJZ01066826">
    <property type="protein sequence ID" value="OTF70190.1"/>
    <property type="molecule type" value="Genomic_DNA"/>
</dbReference>
<dbReference type="InterPro" id="IPR000961">
    <property type="entry name" value="AGC-kinase_C"/>
</dbReference>
<evidence type="ECO:0000256" key="6">
    <source>
        <dbReference type="ARBA" id="ARBA00022777"/>
    </source>
</evidence>
<evidence type="ECO:0000256" key="7">
    <source>
        <dbReference type="ARBA" id="ARBA00022840"/>
    </source>
</evidence>
<keyword evidence="6" id="KW-0418">Kinase</keyword>
<dbReference type="EC" id="2.7.11.1" evidence="1"/>
<dbReference type="PANTHER" id="PTHR22988:SF71">
    <property type="entry name" value="CITRON RHO-INTERACTING KINASE"/>
    <property type="match status" value="1"/>
</dbReference>
<organism evidence="12 13">
    <name type="scientific">Euroglyphus maynei</name>
    <name type="common">Mayne's house dust mite</name>
    <dbReference type="NCBI Taxonomy" id="6958"/>
    <lineage>
        <taxon>Eukaryota</taxon>
        <taxon>Metazoa</taxon>
        <taxon>Ecdysozoa</taxon>
        <taxon>Arthropoda</taxon>
        <taxon>Chelicerata</taxon>
        <taxon>Arachnida</taxon>
        <taxon>Acari</taxon>
        <taxon>Acariformes</taxon>
        <taxon>Sarcoptiformes</taxon>
        <taxon>Astigmata</taxon>
        <taxon>Psoroptidia</taxon>
        <taxon>Analgoidea</taxon>
        <taxon>Pyroglyphidae</taxon>
        <taxon>Pyroglyphinae</taxon>
        <taxon>Euroglyphus</taxon>
    </lineage>
</organism>
<evidence type="ECO:0000256" key="9">
    <source>
        <dbReference type="ARBA" id="ARBA00048679"/>
    </source>
</evidence>
<name>A0A1Y3AP26_EURMA</name>
<dbReference type="OrthoDB" id="3638488at2759"/>
<evidence type="ECO:0000256" key="10">
    <source>
        <dbReference type="SAM" id="Coils"/>
    </source>
</evidence>
<keyword evidence="10" id="KW-0175">Coiled coil</keyword>
<comment type="catalytic activity">
    <reaction evidence="8">
        <text>L-threonyl-[protein] + ATP = O-phospho-L-threonyl-[protein] + ADP + H(+)</text>
        <dbReference type="Rhea" id="RHEA:46608"/>
        <dbReference type="Rhea" id="RHEA-COMP:11060"/>
        <dbReference type="Rhea" id="RHEA-COMP:11605"/>
        <dbReference type="ChEBI" id="CHEBI:15378"/>
        <dbReference type="ChEBI" id="CHEBI:30013"/>
        <dbReference type="ChEBI" id="CHEBI:30616"/>
        <dbReference type="ChEBI" id="CHEBI:61977"/>
        <dbReference type="ChEBI" id="CHEBI:456216"/>
        <dbReference type="EC" id="2.7.11.1"/>
    </reaction>
</comment>